<keyword evidence="3" id="KW-0489">Methyltransferase</keyword>
<evidence type="ECO:0000256" key="4">
    <source>
        <dbReference type="ARBA" id="ARBA00022679"/>
    </source>
</evidence>
<dbReference type="FunFam" id="3.40.1010.10:FF:000007">
    <property type="entry name" value="Ribosomal RNA small subunit methyltransferase I"/>
    <property type="match status" value="1"/>
</dbReference>
<dbReference type="Gene3D" id="3.30.950.10">
    <property type="entry name" value="Methyltransferase, Cobalt-precorrin-4 Transmethylase, Domain 2"/>
    <property type="match status" value="1"/>
</dbReference>
<evidence type="ECO:0000256" key="5">
    <source>
        <dbReference type="ARBA" id="ARBA00022691"/>
    </source>
</evidence>
<evidence type="ECO:0000259" key="6">
    <source>
        <dbReference type="Pfam" id="PF00590"/>
    </source>
</evidence>
<dbReference type="FunFam" id="3.30.950.10:FF:000002">
    <property type="entry name" value="Ribosomal RNA small subunit methyltransferase I"/>
    <property type="match status" value="1"/>
</dbReference>
<dbReference type="PANTHER" id="PTHR46111">
    <property type="entry name" value="RIBOSOMAL RNA SMALL SUBUNIT METHYLTRANSFERASE I"/>
    <property type="match status" value="1"/>
</dbReference>
<dbReference type="InterPro" id="IPR000878">
    <property type="entry name" value="4pyrrol_Mease"/>
</dbReference>
<keyword evidence="2" id="KW-0698">rRNA processing</keyword>
<dbReference type="EMBL" id="UINC01001150">
    <property type="protein sequence ID" value="SUZ72541.1"/>
    <property type="molecule type" value="Genomic_DNA"/>
</dbReference>
<dbReference type="InterPro" id="IPR014776">
    <property type="entry name" value="4pyrrole_Mease_sub2"/>
</dbReference>
<dbReference type="InterPro" id="IPR008189">
    <property type="entry name" value="rRNA_ssu_MeTfrase_I"/>
</dbReference>
<dbReference type="PANTHER" id="PTHR46111:SF1">
    <property type="entry name" value="RIBOSOMAL RNA SMALL SUBUNIT METHYLTRANSFERASE I"/>
    <property type="match status" value="1"/>
</dbReference>
<dbReference type="SUPFAM" id="SSF53790">
    <property type="entry name" value="Tetrapyrrole methylase"/>
    <property type="match status" value="1"/>
</dbReference>
<protein>
    <recommendedName>
        <fullName evidence="6">Tetrapyrrole methylase domain-containing protein</fullName>
    </recommendedName>
</protein>
<dbReference type="CDD" id="cd11648">
    <property type="entry name" value="RsmI"/>
    <property type="match status" value="1"/>
</dbReference>
<dbReference type="PIRSF" id="PIRSF005917">
    <property type="entry name" value="MTase_YraL"/>
    <property type="match status" value="1"/>
</dbReference>
<reference evidence="7" key="1">
    <citation type="submission" date="2018-05" db="EMBL/GenBank/DDBJ databases">
        <authorList>
            <person name="Lanie J.A."/>
            <person name="Ng W.-L."/>
            <person name="Kazmierczak K.M."/>
            <person name="Andrzejewski T.M."/>
            <person name="Davidsen T.M."/>
            <person name="Wayne K.J."/>
            <person name="Tettelin H."/>
            <person name="Glass J.I."/>
            <person name="Rusch D."/>
            <person name="Podicherti R."/>
            <person name="Tsui H.-C.T."/>
            <person name="Winkler M.E."/>
        </authorList>
    </citation>
    <scope>NUCLEOTIDE SEQUENCE</scope>
</reference>
<proteinExistence type="inferred from homology"/>
<dbReference type="Pfam" id="PF00590">
    <property type="entry name" value="TP_methylase"/>
    <property type="match status" value="1"/>
</dbReference>
<dbReference type="GO" id="GO:0032259">
    <property type="term" value="P:methylation"/>
    <property type="evidence" value="ECO:0007669"/>
    <property type="project" value="UniProtKB-KW"/>
</dbReference>
<evidence type="ECO:0000313" key="7">
    <source>
        <dbReference type="EMBL" id="SUZ72541.1"/>
    </source>
</evidence>
<feature type="domain" description="Tetrapyrrole methylase" evidence="6">
    <location>
        <begin position="12"/>
        <end position="214"/>
    </location>
</feature>
<sequence length="285" mass="30589">MNEISETPDQGTLYLVATPIGNLGDMSERAREVIEQAAIVACEDTRRTGRLLELLQLRAQRLLVANEHTELSVASTVVEVLVQGLDVALVTDAGTPAISDPGQHLVQYVLDAGYQVSVVPGPTAAVAALVLSGLPTSRWVMEGFLPRKGKERDTRLASLAVEKRTTVLFESPRRLKTTLQELADLCGADRPAAVMRELTKLHEEGVRGSLGELAARFSHQVKGEIVIVIGGAADVTVDDDVVVSALRKELESGTTRRAAIDHTSATLGVARNRVYALALELTDDP</sequence>
<dbReference type="AlphaFoldDB" id="A0A381PZS0"/>
<keyword evidence="1" id="KW-0963">Cytoplasm</keyword>
<dbReference type="HAMAP" id="MF_01877">
    <property type="entry name" value="16SrRNA_methyltr_I"/>
    <property type="match status" value="1"/>
</dbReference>
<dbReference type="GO" id="GO:0008168">
    <property type="term" value="F:methyltransferase activity"/>
    <property type="evidence" value="ECO:0007669"/>
    <property type="project" value="UniProtKB-KW"/>
</dbReference>
<name>A0A381PZS0_9ZZZZ</name>
<organism evidence="7">
    <name type="scientific">marine metagenome</name>
    <dbReference type="NCBI Taxonomy" id="408172"/>
    <lineage>
        <taxon>unclassified sequences</taxon>
        <taxon>metagenomes</taxon>
        <taxon>ecological metagenomes</taxon>
    </lineage>
</organism>
<evidence type="ECO:0000256" key="2">
    <source>
        <dbReference type="ARBA" id="ARBA00022552"/>
    </source>
</evidence>
<dbReference type="GO" id="GO:0006364">
    <property type="term" value="P:rRNA processing"/>
    <property type="evidence" value="ECO:0007669"/>
    <property type="project" value="UniProtKB-KW"/>
</dbReference>
<evidence type="ECO:0000256" key="1">
    <source>
        <dbReference type="ARBA" id="ARBA00022490"/>
    </source>
</evidence>
<dbReference type="InterPro" id="IPR035996">
    <property type="entry name" value="4pyrrol_Methylase_sf"/>
</dbReference>
<evidence type="ECO:0000256" key="3">
    <source>
        <dbReference type="ARBA" id="ARBA00022603"/>
    </source>
</evidence>
<keyword evidence="5" id="KW-0949">S-adenosyl-L-methionine</keyword>
<dbReference type="NCBIfam" id="TIGR00096">
    <property type="entry name" value="16S rRNA (cytidine(1402)-2'-O)-methyltransferase"/>
    <property type="match status" value="1"/>
</dbReference>
<dbReference type="Gene3D" id="3.40.1010.10">
    <property type="entry name" value="Cobalt-precorrin-4 Transmethylase, Domain 1"/>
    <property type="match status" value="1"/>
</dbReference>
<accession>A0A381PZS0</accession>
<dbReference type="InterPro" id="IPR014777">
    <property type="entry name" value="4pyrrole_Mease_sub1"/>
</dbReference>
<gene>
    <name evidence="7" type="ORF">METZ01_LOCUS25395</name>
</gene>
<keyword evidence="4" id="KW-0808">Transferase</keyword>